<dbReference type="PANTHER" id="PTHR12496">
    <property type="entry name" value="CGI-41 METHYLTRANSFERASE"/>
    <property type="match status" value="1"/>
</dbReference>
<dbReference type="Proteomes" id="UP001154282">
    <property type="component" value="Unassembled WGS sequence"/>
</dbReference>
<dbReference type="InterPro" id="IPR025714">
    <property type="entry name" value="Methyltranfer_dom"/>
</dbReference>
<dbReference type="PANTHER" id="PTHR12496:SF0">
    <property type="entry name" value="METHYLTRANSFERASE DOMAIN-CONTAINING PROTEIN"/>
    <property type="match status" value="1"/>
</dbReference>
<dbReference type="Pfam" id="PF13679">
    <property type="entry name" value="Methyltransf_32"/>
    <property type="match status" value="1"/>
</dbReference>
<evidence type="ECO:0000313" key="3">
    <source>
        <dbReference type="Proteomes" id="UP001154282"/>
    </source>
</evidence>
<organism evidence="2 3">
    <name type="scientific">Linum tenue</name>
    <dbReference type="NCBI Taxonomy" id="586396"/>
    <lineage>
        <taxon>Eukaryota</taxon>
        <taxon>Viridiplantae</taxon>
        <taxon>Streptophyta</taxon>
        <taxon>Embryophyta</taxon>
        <taxon>Tracheophyta</taxon>
        <taxon>Spermatophyta</taxon>
        <taxon>Magnoliopsida</taxon>
        <taxon>eudicotyledons</taxon>
        <taxon>Gunneridae</taxon>
        <taxon>Pentapetalae</taxon>
        <taxon>rosids</taxon>
        <taxon>fabids</taxon>
        <taxon>Malpighiales</taxon>
        <taxon>Linaceae</taxon>
        <taxon>Linum</taxon>
    </lineage>
</organism>
<reference evidence="2" key="1">
    <citation type="submission" date="2022-08" db="EMBL/GenBank/DDBJ databases">
        <authorList>
            <person name="Gutierrez-Valencia J."/>
        </authorList>
    </citation>
    <scope>NUCLEOTIDE SEQUENCE</scope>
</reference>
<name>A0AAV0M4H3_9ROSI</name>
<comment type="caution">
    <text evidence="2">The sequence shown here is derived from an EMBL/GenBank/DDBJ whole genome shotgun (WGS) entry which is preliminary data.</text>
</comment>
<dbReference type="AlphaFoldDB" id="A0AAV0M4H3"/>
<proteinExistence type="predicted"/>
<dbReference type="EMBL" id="CAMGYJ010000007">
    <property type="protein sequence ID" value="CAI0440726.1"/>
    <property type="molecule type" value="Genomic_DNA"/>
</dbReference>
<evidence type="ECO:0000313" key="2">
    <source>
        <dbReference type="EMBL" id="CAI0440726.1"/>
    </source>
</evidence>
<dbReference type="InterPro" id="IPR029063">
    <property type="entry name" value="SAM-dependent_MTases_sf"/>
</dbReference>
<dbReference type="InterPro" id="IPR052220">
    <property type="entry name" value="METTL25"/>
</dbReference>
<gene>
    <name evidence="2" type="ORF">LITE_LOCUS26617</name>
</gene>
<dbReference type="SUPFAM" id="SSF53335">
    <property type="entry name" value="S-adenosyl-L-methionine-dependent methyltransferases"/>
    <property type="match status" value="1"/>
</dbReference>
<feature type="domain" description="Methyltransferase" evidence="1">
    <location>
        <begin position="129"/>
        <end position="298"/>
    </location>
</feature>
<protein>
    <recommendedName>
        <fullName evidence="1">Methyltransferase domain-containing protein</fullName>
    </recommendedName>
</protein>
<accession>A0AAV0M4H3</accession>
<keyword evidence="3" id="KW-1185">Reference proteome</keyword>
<evidence type="ECO:0000259" key="1">
    <source>
        <dbReference type="Pfam" id="PF13679"/>
    </source>
</evidence>
<sequence length="559" mass="61966">MDENGVATGQCKYRCGTAAETLQWIKAIIEFIQPYNFLITAQVVNFFTDRLWEALDKEWVDCLRNEPVQHLLLIPSGVVQDHWPASLKQFILTLRSLAFPREQVNLQKLFPKLNMTSLSSVLSQGMNKKKRHEIEVLSAIVSSITNEVGAEVIVDVGAGQGYLAQVLSFQYHHHVVAIDACSHHGKVTESRAERIRKHYAAQMRKLGSGNGTISTPRTITCRVLSTDMLKSLADIVPPADDVKGAQLINQDTEGKASLVLAGLHACGDLSVTMLKTFSECKDAKAIISIACCYNLLSEECFNSAGSQTGFPVSNGVRATRISLGKSSRDLACQSAERWSCLDKDAGLQNFDLHAFRAVFQKISFPVKVLFKYYPGIITSRPSVGRQGKALRRKQQRGVPYSLENAEGNKHFLLETSKRTNICNIMQPPESRLYDDYNSALNINANSDGGACDLVNEGLAAPDKCTLFEKFSVSGLSRLGLEPLQEIDFHEIWSESQPYAELIGPYWSLRAAMGPVLETLLLLDRLLFLQEQDGLLDVAMFPIFDPALSPRNLAIIARRT</sequence>